<dbReference type="GeneID" id="78527948"/>
<dbReference type="EMBL" id="BBJS01000036">
    <property type="protein sequence ID" value="GAN14325.1"/>
    <property type="molecule type" value="Genomic_DNA"/>
</dbReference>
<accession>A0A0C9M3F4</accession>
<dbReference type="Proteomes" id="UP000032025">
    <property type="component" value="Unassembled WGS sequence"/>
</dbReference>
<gene>
    <name evidence="1" type="ORF">SP6_36_00440</name>
</gene>
<comment type="caution">
    <text evidence="1">The sequence shown here is derived from an EMBL/GenBank/DDBJ whole genome shotgun (WGS) entry which is preliminary data.</text>
</comment>
<dbReference type="RefSeq" id="WP_007404732.1">
    <property type="nucleotide sequence ID" value="NZ_BBJS01000036.1"/>
</dbReference>
<evidence type="ECO:0000313" key="1">
    <source>
        <dbReference type="EMBL" id="GAN14325.1"/>
    </source>
</evidence>
<dbReference type="InterPro" id="IPR011050">
    <property type="entry name" value="Pectin_lyase_fold/virulence"/>
</dbReference>
<sequence>MTAPMALTDMTTSLQTALDAAARTRSAFTIPPGGHRLLATGLGYASHARILVAGDVYNDHGPAVGTHYCLTNRSGQRLSNVTIIGAGGAFVGGESDPAGATRKGLGIVATDGFTVIGVKTAGPLTGFGMEVKNSSGGHLNGLQLFSGVNRPGADGLHFFGACTRVSGSNITVRSGDDALSFTSENHESIDAIMERITLTSMTLDSAAFSCIKFFTSTTTGKAIIRNVTLSGIKGRITQGPTGCPLMMQNNGVAQGCEIRDITIANADLDFGAATQDGPTAYLTDCRNVTLRNITLRGRRNGQFLRAVRCSGLRVTGEVWDTIPGNPMNDLVQLEYCSDYDINLIVRSASGARIGSLRVRNGGADSVIRYIGMTGD</sequence>
<reference evidence="1 2" key="1">
    <citation type="submission" date="2014-08" db="EMBL/GenBank/DDBJ databases">
        <title>Whole genome shotgun sequence of Sphingomonas paucimobilis NBRC 13935.</title>
        <authorList>
            <person name="Hosoyama A."/>
            <person name="Hashimoto M."/>
            <person name="Hosoyama Y."/>
            <person name="Noguchi M."/>
            <person name="Uohara A."/>
            <person name="Ohji S."/>
            <person name="Katano-Makiyama Y."/>
            <person name="Ichikawa N."/>
            <person name="Kimura A."/>
            <person name="Yamazoe A."/>
            <person name="Fujita N."/>
        </authorList>
    </citation>
    <scope>NUCLEOTIDE SEQUENCE [LARGE SCALE GENOMIC DNA]</scope>
    <source>
        <strain evidence="1 2">NBRC 13935</strain>
    </source>
</reference>
<evidence type="ECO:0000313" key="2">
    <source>
        <dbReference type="Proteomes" id="UP000032025"/>
    </source>
</evidence>
<dbReference type="SUPFAM" id="SSF51126">
    <property type="entry name" value="Pectin lyase-like"/>
    <property type="match status" value="1"/>
</dbReference>
<dbReference type="AlphaFoldDB" id="A0A0C9M3F4"/>
<protein>
    <submittedName>
        <fullName evidence="1">DNA, contig: SP636</fullName>
    </submittedName>
</protein>
<dbReference type="Gene3D" id="2.160.20.10">
    <property type="entry name" value="Single-stranded right-handed beta-helix, Pectin lyase-like"/>
    <property type="match status" value="1"/>
</dbReference>
<organism evidence="1 2">
    <name type="scientific">Sphingomonas paucimobilis NBRC 13935</name>
    <dbReference type="NCBI Taxonomy" id="1219050"/>
    <lineage>
        <taxon>Bacteria</taxon>
        <taxon>Pseudomonadati</taxon>
        <taxon>Pseudomonadota</taxon>
        <taxon>Alphaproteobacteria</taxon>
        <taxon>Sphingomonadales</taxon>
        <taxon>Sphingomonadaceae</taxon>
        <taxon>Sphingomonas</taxon>
    </lineage>
</organism>
<keyword evidence="2" id="KW-1185">Reference proteome</keyword>
<dbReference type="InterPro" id="IPR012334">
    <property type="entry name" value="Pectin_lyas_fold"/>
</dbReference>
<proteinExistence type="predicted"/>
<name>A0A0C9M3F4_SPHPI</name>